<organism evidence="4 5">
    <name type="scientific">Undibacterium terreum</name>
    <dbReference type="NCBI Taxonomy" id="1224302"/>
    <lineage>
        <taxon>Bacteria</taxon>
        <taxon>Pseudomonadati</taxon>
        <taxon>Pseudomonadota</taxon>
        <taxon>Betaproteobacteria</taxon>
        <taxon>Burkholderiales</taxon>
        <taxon>Oxalobacteraceae</taxon>
        <taxon>Undibacterium</taxon>
    </lineage>
</organism>
<reference evidence="4" key="1">
    <citation type="journal article" date="2014" name="Int. J. Syst. Evol. Microbiol.">
        <title>Complete genome sequence of Corynebacterium casei LMG S-19264T (=DSM 44701T), isolated from a smear-ripened cheese.</title>
        <authorList>
            <consortium name="US DOE Joint Genome Institute (JGI-PGF)"/>
            <person name="Walter F."/>
            <person name="Albersmeier A."/>
            <person name="Kalinowski J."/>
            <person name="Ruckert C."/>
        </authorList>
    </citation>
    <scope>NUCLEOTIDE SEQUENCE</scope>
    <source>
        <strain evidence="4">CGMCC 1.10998</strain>
    </source>
</reference>
<dbReference type="PANTHER" id="PTHR43333">
    <property type="entry name" value="2-HACID_DH_C DOMAIN-CONTAINING PROTEIN"/>
    <property type="match status" value="1"/>
</dbReference>
<keyword evidence="1" id="KW-0560">Oxidoreductase</keyword>
<dbReference type="CDD" id="cd12164">
    <property type="entry name" value="GDH_like_2"/>
    <property type="match status" value="1"/>
</dbReference>
<name>A0A916USX7_9BURK</name>
<dbReference type="PROSITE" id="PS00671">
    <property type="entry name" value="D_2_HYDROXYACID_DH_3"/>
    <property type="match status" value="1"/>
</dbReference>
<sequence length="309" mass="34097">MDIIFHATGGQDQPWLDVLAKEMPQAKIRVWREGDSAHADYAIVWKPPAAMLQGRTGLKAIFNLGAGVDAILQLGDALPQGVPVVRLDDAGMGIQMAEYVSHAVLRYFRRLDSYDILRSQKQWRFLKPFDKSEFSVGILGMGVLGGRVLEALQHFGFPLHGWSRTQKQMAGVTCHSGADGLDAFLQASRVLVCMLPLTDDTIGILNKHSLSRLPRGAYLINVARGAHLVEADLLALLQQEHIAGATLDVFSEEPLPPKHPFWHESRISITPHISALTLRDDSARQIAEKIQAMQQGQQISGVVDRTKGY</sequence>
<keyword evidence="5" id="KW-1185">Reference proteome</keyword>
<keyword evidence="2" id="KW-0520">NAD</keyword>
<gene>
    <name evidence="4" type="ORF">GCM10011396_37060</name>
</gene>
<dbReference type="Proteomes" id="UP000637423">
    <property type="component" value="Unassembled WGS sequence"/>
</dbReference>
<dbReference type="Pfam" id="PF02826">
    <property type="entry name" value="2-Hacid_dh_C"/>
    <property type="match status" value="1"/>
</dbReference>
<protein>
    <submittedName>
        <fullName evidence="4">Glyoxylate/hydroxypyruvate reductase A</fullName>
    </submittedName>
</protein>
<proteinExistence type="predicted"/>
<dbReference type="SUPFAM" id="SSF52283">
    <property type="entry name" value="Formate/glycerate dehydrogenase catalytic domain-like"/>
    <property type="match status" value="1"/>
</dbReference>
<dbReference type="SUPFAM" id="SSF51735">
    <property type="entry name" value="NAD(P)-binding Rossmann-fold domains"/>
    <property type="match status" value="1"/>
</dbReference>
<dbReference type="AlphaFoldDB" id="A0A916USX7"/>
<reference evidence="4" key="2">
    <citation type="submission" date="2020-09" db="EMBL/GenBank/DDBJ databases">
        <authorList>
            <person name="Sun Q."/>
            <person name="Zhou Y."/>
        </authorList>
    </citation>
    <scope>NUCLEOTIDE SEQUENCE</scope>
    <source>
        <strain evidence="4">CGMCC 1.10998</strain>
    </source>
</reference>
<dbReference type="InterPro" id="IPR006140">
    <property type="entry name" value="D-isomer_DH_NAD-bd"/>
</dbReference>
<evidence type="ECO:0000259" key="3">
    <source>
        <dbReference type="Pfam" id="PF02826"/>
    </source>
</evidence>
<dbReference type="InterPro" id="IPR036291">
    <property type="entry name" value="NAD(P)-bd_dom_sf"/>
</dbReference>
<evidence type="ECO:0000256" key="2">
    <source>
        <dbReference type="ARBA" id="ARBA00023027"/>
    </source>
</evidence>
<dbReference type="GO" id="GO:0016616">
    <property type="term" value="F:oxidoreductase activity, acting on the CH-OH group of donors, NAD or NADP as acceptor"/>
    <property type="evidence" value="ECO:0007669"/>
    <property type="project" value="UniProtKB-ARBA"/>
</dbReference>
<evidence type="ECO:0000256" key="1">
    <source>
        <dbReference type="ARBA" id="ARBA00023002"/>
    </source>
</evidence>
<evidence type="ECO:0000313" key="4">
    <source>
        <dbReference type="EMBL" id="GGC86348.1"/>
    </source>
</evidence>
<dbReference type="GO" id="GO:0051287">
    <property type="term" value="F:NAD binding"/>
    <property type="evidence" value="ECO:0007669"/>
    <property type="project" value="InterPro"/>
</dbReference>
<feature type="domain" description="D-isomer specific 2-hydroxyacid dehydrogenase NAD-binding" evidence="3">
    <location>
        <begin position="104"/>
        <end position="274"/>
    </location>
</feature>
<evidence type="ECO:0000313" key="5">
    <source>
        <dbReference type="Proteomes" id="UP000637423"/>
    </source>
</evidence>
<comment type="caution">
    <text evidence="4">The sequence shown here is derived from an EMBL/GenBank/DDBJ whole genome shotgun (WGS) entry which is preliminary data.</text>
</comment>
<dbReference type="InterPro" id="IPR029753">
    <property type="entry name" value="D-isomer_DH_CS"/>
</dbReference>
<dbReference type="Gene3D" id="3.40.50.720">
    <property type="entry name" value="NAD(P)-binding Rossmann-like Domain"/>
    <property type="match status" value="2"/>
</dbReference>
<dbReference type="EMBL" id="BMED01000004">
    <property type="protein sequence ID" value="GGC86348.1"/>
    <property type="molecule type" value="Genomic_DNA"/>
</dbReference>
<dbReference type="PANTHER" id="PTHR43333:SF1">
    <property type="entry name" value="D-ISOMER SPECIFIC 2-HYDROXYACID DEHYDROGENASE NAD-BINDING DOMAIN-CONTAINING PROTEIN"/>
    <property type="match status" value="1"/>
</dbReference>
<accession>A0A916USX7</accession>
<dbReference type="RefSeq" id="WP_371874557.1">
    <property type="nucleotide sequence ID" value="NZ_BMED01000004.1"/>
</dbReference>